<organism evidence="2 3">
    <name type="scientific">Lepidopterella palustris CBS 459.81</name>
    <dbReference type="NCBI Taxonomy" id="1314670"/>
    <lineage>
        <taxon>Eukaryota</taxon>
        <taxon>Fungi</taxon>
        <taxon>Dikarya</taxon>
        <taxon>Ascomycota</taxon>
        <taxon>Pezizomycotina</taxon>
        <taxon>Dothideomycetes</taxon>
        <taxon>Pleosporomycetidae</taxon>
        <taxon>Mytilinidiales</taxon>
        <taxon>Argynnaceae</taxon>
        <taxon>Lepidopterella</taxon>
    </lineage>
</organism>
<name>A0A8E2EKK3_9PEZI</name>
<accession>A0A8E2EKK3</accession>
<dbReference type="CDD" id="cd09917">
    <property type="entry name" value="F-box_SF"/>
    <property type="match status" value="1"/>
</dbReference>
<sequence>MSSVTYPSSSLLKLAPELLENIFSFLNPHDVVNFGRTCHRANAFIRPTNQILWRNAFLHDFDDPQYAWAALLPTARAANKHKESQWDWYRELRRRLLMLRAIRDGAHDALHPPNEDFIETLMDIFETAVSAEDPDRKQARQGTSLNLKFLDDLFRTIPRAEHLIHDFHRDIESLSFPLEGIPGLNRPLTRSMVPFQRVSETASRFHVYYGRTEREKSSPRAKASARAFVYDFSVTGSDADHGPFKKDKSGLINWPVLEACSSLMIRNFEIARGGHIETPTGFKNSIPHLLPVSPLCPEDWAGVSGAWLGTYAFLDYRDLFHYNFAHHVGHGAGLETYEEACGDLMQLELKLCEDDELKNDPRFDTDLPVCDDLPMLYFRGMSSGHRSGRPRIGVRGAVSLVPGGQQVRWRFLISYAGADQWQLEGVQPGGVRSGGIFGLWTHCDHDENGPVGPFCYYPLCLCSKASFT</sequence>
<feature type="domain" description="F-box" evidence="1">
    <location>
        <begin position="8"/>
        <end position="56"/>
    </location>
</feature>
<evidence type="ECO:0000259" key="1">
    <source>
        <dbReference type="PROSITE" id="PS50181"/>
    </source>
</evidence>
<evidence type="ECO:0000313" key="3">
    <source>
        <dbReference type="Proteomes" id="UP000250266"/>
    </source>
</evidence>
<dbReference type="Gene3D" id="1.20.1280.50">
    <property type="match status" value="1"/>
</dbReference>
<dbReference type="EMBL" id="KV744818">
    <property type="protein sequence ID" value="OCK85508.1"/>
    <property type="molecule type" value="Genomic_DNA"/>
</dbReference>
<reference evidence="2 3" key="1">
    <citation type="journal article" date="2016" name="Nat. Commun.">
        <title>Ectomycorrhizal ecology is imprinted in the genome of the dominant symbiotic fungus Cenococcum geophilum.</title>
        <authorList>
            <consortium name="DOE Joint Genome Institute"/>
            <person name="Peter M."/>
            <person name="Kohler A."/>
            <person name="Ohm R.A."/>
            <person name="Kuo A."/>
            <person name="Krutzmann J."/>
            <person name="Morin E."/>
            <person name="Arend M."/>
            <person name="Barry K.W."/>
            <person name="Binder M."/>
            <person name="Choi C."/>
            <person name="Clum A."/>
            <person name="Copeland A."/>
            <person name="Grisel N."/>
            <person name="Haridas S."/>
            <person name="Kipfer T."/>
            <person name="LaButti K."/>
            <person name="Lindquist E."/>
            <person name="Lipzen A."/>
            <person name="Maire R."/>
            <person name="Meier B."/>
            <person name="Mihaltcheva S."/>
            <person name="Molinier V."/>
            <person name="Murat C."/>
            <person name="Poggeler S."/>
            <person name="Quandt C.A."/>
            <person name="Sperisen C."/>
            <person name="Tritt A."/>
            <person name="Tisserant E."/>
            <person name="Crous P.W."/>
            <person name="Henrissat B."/>
            <person name="Nehls U."/>
            <person name="Egli S."/>
            <person name="Spatafora J.W."/>
            <person name="Grigoriev I.V."/>
            <person name="Martin F.M."/>
        </authorList>
    </citation>
    <scope>NUCLEOTIDE SEQUENCE [LARGE SCALE GENOMIC DNA]</scope>
    <source>
        <strain evidence="2 3">CBS 459.81</strain>
    </source>
</reference>
<protein>
    <recommendedName>
        <fullName evidence="1">F-box domain-containing protein</fullName>
    </recommendedName>
</protein>
<keyword evidence="3" id="KW-1185">Reference proteome</keyword>
<evidence type="ECO:0000313" key="2">
    <source>
        <dbReference type="EMBL" id="OCK85508.1"/>
    </source>
</evidence>
<dbReference type="InterPro" id="IPR001810">
    <property type="entry name" value="F-box_dom"/>
</dbReference>
<dbReference type="SUPFAM" id="SSF81383">
    <property type="entry name" value="F-box domain"/>
    <property type="match status" value="1"/>
</dbReference>
<proteinExistence type="predicted"/>
<dbReference type="OrthoDB" id="3226064at2759"/>
<dbReference type="PROSITE" id="PS50181">
    <property type="entry name" value="FBOX"/>
    <property type="match status" value="1"/>
</dbReference>
<gene>
    <name evidence="2" type="ORF">K432DRAFT_343109</name>
</gene>
<dbReference type="Pfam" id="PF12937">
    <property type="entry name" value="F-box-like"/>
    <property type="match status" value="1"/>
</dbReference>
<dbReference type="Proteomes" id="UP000250266">
    <property type="component" value="Unassembled WGS sequence"/>
</dbReference>
<dbReference type="AlphaFoldDB" id="A0A8E2EKK3"/>
<dbReference type="InterPro" id="IPR036047">
    <property type="entry name" value="F-box-like_dom_sf"/>
</dbReference>